<reference evidence="4 5" key="1">
    <citation type="submission" date="2019-11" db="EMBL/GenBank/DDBJ databases">
        <title>Whole genome sequencing identifies a novel species of the genus Arsenicicoccus isolated from human blood.</title>
        <authorList>
            <person name="Jeong J.H."/>
            <person name="Kweon O.J."/>
            <person name="Kim H.R."/>
            <person name="Kim T.-H."/>
            <person name="Ha S.-M."/>
            <person name="Lee M.-K."/>
        </authorList>
    </citation>
    <scope>NUCLEOTIDE SEQUENCE [LARGE SCALE GENOMIC DNA]</scope>
    <source>
        <strain evidence="4 5">MKL-02</strain>
    </source>
</reference>
<dbReference type="CDD" id="cd04623">
    <property type="entry name" value="CBS_pair_bac_euk"/>
    <property type="match status" value="1"/>
</dbReference>
<keyword evidence="1 2" id="KW-0129">CBS domain</keyword>
<dbReference type="InterPro" id="IPR000644">
    <property type="entry name" value="CBS_dom"/>
</dbReference>
<dbReference type="RefSeq" id="WP_154592330.1">
    <property type="nucleotide sequence ID" value="NZ_CP171001.1"/>
</dbReference>
<feature type="domain" description="CBS" evidence="3">
    <location>
        <begin position="76"/>
        <end position="132"/>
    </location>
</feature>
<evidence type="ECO:0000313" key="5">
    <source>
        <dbReference type="Proteomes" id="UP000431092"/>
    </source>
</evidence>
<dbReference type="SMART" id="SM00116">
    <property type="entry name" value="CBS"/>
    <property type="match status" value="2"/>
</dbReference>
<dbReference type="Proteomes" id="UP000431092">
    <property type="component" value="Unassembled WGS sequence"/>
</dbReference>
<dbReference type="PANTHER" id="PTHR43080:SF2">
    <property type="entry name" value="CBS DOMAIN-CONTAINING PROTEIN"/>
    <property type="match status" value="1"/>
</dbReference>
<dbReference type="InterPro" id="IPR051257">
    <property type="entry name" value="Diverse_CBS-Domain"/>
</dbReference>
<comment type="caution">
    <text evidence="4">The sequence shown here is derived from an EMBL/GenBank/DDBJ whole genome shotgun (WGS) entry which is preliminary data.</text>
</comment>
<sequence>MKISDVVRSKGSDVVTVRPEATVGELLSVLADHNIGAVVVSNDGSSVAGIVSERDVVRHLGRSGAAVLEEPVSTIMTVEVHTCSFGDEIEDLAGSMTERRIRHVPVLEDGRLAAIVTIGDVVKHRISQLQDERDHLVGYINQ</sequence>
<evidence type="ECO:0000313" key="4">
    <source>
        <dbReference type="EMBL" id="MTB70987.1"/>
    </source>
</evidence>
<dbReference type="InterPro" id="IPR044725">
    <property type="entry name" value="CBSX3_CBS_dom"/>
</dbReference>
<organism evidence="4 5">
    <name type="scientific">Arsenicicoccus cauae</name>
    <dbReference type="NCBI Taxonomy" id="2663847"/>
    <lineage>
        <taxon>Bacteria</taxon>
        <taxon>Bacillati</taxon>
        <taxon>Actinomycetota</taxon>
        <taxon>Actinomycetes</taxon>
        <taxon>Micrococcales</taxon>
        <taxon>Intrasporangiaceae</taxon>
        <taxon>Arsenicicoccus</taxon>
    </lineage>
</organism>
<evidence type="ECO:0000259" key="3">
    <source>
        <dbReference type="PROSITE" id="PS51371"/>
    </source>
</evidence>
<feature type="domain" description="CBS" evidence="3">
    <location>
        <begin position="8"/>
        <end position="67"/>
    </location>
</feature>
<evidence type="ECO:0000256" key="2">
    <source>
        <dbReference type="PROSITE-ProRule" id="PRU00703"/>
    </source>
</evidence>
<keyword evidence="5" id="KW-1185">Reference proteome</keyword>
<evidence type="ECO:0000256" key="1">
    <source>
        <dbReference type="ARBA" id="ARBA00023122"/>
    </source>
</evidence>
<protein>
    <submittedName>
        <fullName evidence="4">CBS domain-containing protein</fullName>
    </submittedName>
</protein>
<accession>A0A6I3IBC3</accession>
<dbReference type="SUPFAM" id="SSF54631">
    <property type="entry name" value="CBS-domain pair"/>
    <property type="match status" value="1"/>
</dbReference>
<gene>
    <name evidence="4" type="ORF">GGG17_03165</name>
</gene>
<dbReference type="PANTHER" id="PTHR43080">
    <property type="entry name" value="CBS DOMAIN-CONTAINING PROTEIN CBSX3, MITOCHONDRIAL"/>
    <property type="match status" value="1"/>
</dbReference>
<dbReference type="AlphaFoldDB" id="A0A6I3IBC3"/>
<proteinExistence type="predicted"/>
<dbReference type="PROSITE" id="PS51371">
    <property type="entry name" value="CBS"/>
    <property type="match status" value="2"/>
</dbReference>
<dbReference type="EMBL" id="WLVL01000016">
    <property type="protein sequence ID" value="MTB70987.1"/>
    <property type="molecule type" value="Genomic_DNA"/>
</dbReference>
<dbReference type="InterPro" id="IPR046342">
    <property type="entry name" value="CBS_dom_sf"/>
</dbReference>
<name>A0A6I3IBC3_9MICO</name>
<dbReference type="Pfam" id="PF00571">
    <property type="entry name" value="CBS"/>
    <property type="match status" value="2"/>
</dbReference>
<dbReference type="Gene3D" id="3.10.580.10">
    <property type="entry name" value="CBS-domain"/>
    <property type="match status" value="1"/>
</dbReference>